<reference evidence="2 3" key="1">
    <citation type="journal article" date="2013" name="BMC Genomics">
        <title>Genome sequencing and comparative genomics of honey bee microsporidia, Nosema apis reveal novel insights into host-parasite interactions.</title>
        <authorList>
            <person name="Chen Yp."/>
            <person name="Pettis J.S."/>
            <person name="Zhao Y."/>
            <person name="Liu X."/>
            <person name="Tallon L.J."/>
            <person name="Sadzewicz L.D."/>
            <person name="Li R."/>
            <person name="Zheng H."/>
            <person name="Huang S."/>
            <person name="Zhang X."/>
            <person name="Hamilton M.C."/>
            <person name="Pernal S.F."/>
            <person name="Melathopoulos A.P."/>
            <person name="Yan X."/>
            <person name="Evans J.D."/>
        </authorList>
    </citation>
    <scope>NUCLEOTIDE SEQUENCE [LARGE SCALE GENOMIC DNA]</scope>
    <source>
        <strain evidence="2 3">BRL 01</strain>
    </source>
</reference>
<keyword evidence="2" id="KW-0418">Kinase</keyword>
<dbReference type="VEuPathDB" id="MicrosporidiaDB:NAPIS_ORF02050"/>
<dbReference type="HOGENOM" id="CLU_874629_0_0_1"/>
<name>T0L6T9_9MICR</name>
<sequence length="300" mass="35946">MNNDCSGLNNFEKQSNNKINFSYGKNKTQRHNYEKNGQKNSSPKNILNIYKNINSYSSQKYEYLENKELINDNLNELFTISLSTFYIENFLSLNLIKKIKNNSEQEIKIFEKQEIFKMKLEINKRLNQLNNDYNMIYNISNILDQYNKNYIFIDIFVIKIIEQSLIQVSRYQESYKQYSTLFKFLYSDELFLYYKYKLFSTKTNEEGIKGIYSVYFGLILECEMLDEAWTFIAGLLNGNEQEKNYTVLETYLTILGNFLNCKIPKYFKKLLNYIIIYIVDKIEKAPLKFRIESKIKEFLT</sequence>
<evidence type="ECO:0000256" key="1">
    <source>
        <dbReference type="SAM" id="MobiDB-lite"/>
    </source>
</evidence>
<organism evidence="2 3">
    <name type="scientific">Vairimorpha apis BRL 01</name>
    <dbReference type="NCBI Taxonomy" id="1037528"/>
    <lineage>
        <taxon>Eukaryota</taxon>
        <taxon>Fungi</taxon>
        <taxon>Fungi incertae sedis</taxon>
        <taxon>Microsporidia</taxon>
        <taxon>Nosematidae</taxon>
        <taxon>Vairimorpha</taxon>
    </lineage>
</organism>
<dbReference type="GO" id="GO:0016301">
    <property type="term" value="F:kinase activity"/>
    <property type="evidence" value="ECO:0007669"/>
    <property type="project" value="UniProtKB-KW"/>
</dbReference>
<dbReference type="EMBL" id="KE647293">
    <property type="protein sequence ID" value="EQB60378.1"/>
    <property type="molecule type" value="Genomic_DNA"/>
</dbReference>
<dbReference type="OrthoDB" id="420884at2759"/>
<protein>
    <submittedName>
        <fullName evidence="2">Rio-like serine-threonine protein kinase</fullName>
    </submittedName>
</protein>
<evidence type="ECO:0000313" key="3">
    <source>
        <dbReference type="Proteomes" id="UP000053780"/>
    </source>
</evidence>
<keyword evidence="3" id="KW-1185">Reference proteome</keyword>
<feature type="region of interest" description="Disordered" evidence="1">
    <location>
        <begin position="21"/>
        <end position="43"/>
    </location>
</feature>
<dbReference type="AlphaFoldDB" id="T0L6T9"/>
<evidence type="ECO:0000313" key="2">
    <source>
        <dbReference type="EMBL" id="EQB60378.1"/>
    </source>
</evidence>
<gene>
    <name evidence="2" type="ORF">NAPIS_ORF02050</name>
</gene>
<keyword evidence="2" id="KW-0808">Transferase</keyword>
<dbReference type="Proteomes" id="UP000053780">
    <property type="component" value="Unassembled WGS sequence"/>
</dbReference>
<proteinExistence type="predicted"/>
<accession>T0L6T9</accession>